<reference evidence="1 2" key="1">
    <citation type="submission" date="2016-07" db="EMBL/GenBank/DDBJ databases">
        <title>Pervasive Adenine N6-methylation of Active Genes in Fungi.</title>
        <authorList>
            <consortium name="DOE Joint Genome Institute"/>
            <person name="Mondo S.J."/>
            <person name="Dannebaum R.O."/>
            <person name="Kuo R.C."/>
            <person name="Labutti K."/>
            <person name="Haridas S."/>
            <person name="Kuo A."/>
            <person name="Salamov A."/>
            <person name="Ahrendt S.R."/>
            <person name="Lipzen A."/>
            <person name="Sullivan W."/>
            <person name="Andreopoulos W.B."/>
            <person name="Clum A."/>
            <person name="Lindquist E."/>
            <person name="Daum C."/>
            <person name="Ramamoorthy G.K."/>
            <person name="Gryganskyi A."/>
            <person name="Culley D."/>
            <person name="Magnuson J.K."/>
            <person name="James T.Y."/>
            <person name="O'Malley M.A."/>
            <person name="Stajich J.E."/>
            <person name="Spatafora J.W."/>
            <person name="Visel A."/>
            <person name="Grigoriev I.V."/>
        </authorList>
    </citation>
    <scope>NUCLEOTIDE SEQUENCE [LARGE SCALE GENOMIC DNA]</scope>
    <source>
        <strain evidence="1 2">NRRL 3116</strain>
    </source>
</reference>
<dbReference type="RefSeq" id="XP_021884095.1">
    <property type="nucleotide sequence ID" value="XM_022026381.1"/>
</dbReference>
<dbReference type="AlphaFoldDB" id="A0A1Y2GVK0"/>
<protein>
    <submittedName>
        <fullName evidence="1">Uncharacterized protein</fullName>
    </submittedName>
</protein>
<organism evidence="1 2">
    <name type="scientific">Lobosporangium transversale</name>
    <dbReference type="NCBI Taxonomy" id="64571"/>
    <lineage>
        <taxon>Eukaryota</taxon>
        <taxon>Fungi</taxon>
        <taxon>Fungi incertae sedis</taxon>
        <taxon>Mucoromycota</taxon>
        <taxon>Mortierellomycotina</taxon>
        <taxon>Mortierellomycetes</taxon>
        <taxon>Mortierellales</taxon>
        <taxon>Mortierellaceae</taxon>
        <taxon>Lobosporangium</taxon>
    </lineage>
</organism>
<dbReference type="GeneID" id="33568224"/>
<dbReference type="EMBL" id="MCFF01000007">
    <property type="protein sequence ID" value="ORZ26330.1"/>
    <property type="molecule type" value="Genomic_DNA"/>
</dbReference>
<name>A0A1Y2GVK0_9FUNG</name>
<keyword evidence="2" id="KW-1185">Reference proteome</keyword>
<dbReference type="Proteomes" id="UP000193648">
    <property type="component" value="Unassembled WGS sequence"/>
</dbReference>
<dbReference type="InParanoid" id="A0A1Y2GVK0"/>
<proteinExistence type="predicted"/>
<gene>
    <name evidence="1" type="ORF">BCR41DRAFT_368415</name>
</gene>
<accession>A0A1Y2GVK0</accession>
<evidence type="ECO:0000313" key="2">
    <source>
        <dbReference type="Proteomes" id="UP000193648"/>
    </source>
</evidence>
<sequence length="163" mass="17078">MVGEAAVVDEVNERGDVGVVGDEAEAETTDNDRPRVVVLINAVCGGGGSGTVRMSEMEGVGVVVADGDVNDCRIELLQEEGATTPVVAAVTEANPDAMLEMLYCASGDEGETSTEADIEEVDEDADKDDDVIPLLVLGLALTLDEEDPRRAVWIAVVNLFVLS</sequence>
<comment type="caution">
    <text evidence="1">The sequence shown here is derived from an EMBL/GenBank/DDBJ whole genome shotgun (WGS) entry which is preliminary data.</text>
</comment>
<evidence type="ECO:0000313" key="1">
    <source>
        <dbReference type="EMBL" id="ORZ26330.1"/>
    </source>
</evidence>